<feature type="domain" description="Class II aldolase/adducin N-terminal" evidence="3">
    <location>
        <begin position="387"/>
        <end position="568"/>
    </location>
</feature>
<accession>A0A1T4U7R5</accession>
<dbReference type="SUPFAM" id="SSF51197">
    <property type="entry name" value="Clavaminate synthase-like"/>
    <property type="match status" value="1"/>
</dbReference>
<protein>
    <submittedName>
        <fullName evidence="4">Ribulose-5-phosphate 4-epimerase/Fuculose-1-phosphate aldolase</fullName>
    </submittedName>
</protein>
<evidence type="ECO:0000256" key="2">
    <source>
        <dbReference type="ARBA" id="ARBA00037961"/>
    </source>
</evidence>
<dbReference type="RefSeq" id="WP_078673414.1">
    <property type="nucleotide sequence ID" value="NZ_FUWZ01000014.1"/>
</dbReference>
<dbReference type="InterPro" id="IPR001303">
    <property type="entry name" value="Aldolase_II/adducin_N"/>
</dbReference>
<dbReference type="InterPro" id="IPR051017">
    <property type="entry name" value="Aldolase-II_Adducin_sf"/>
</dbReference>
<dbReference type="Gene3D" id="3.40.225.10">
    <property type="entry name" value="Class II aldolase/adducin N-terminal domain"/>
    <property type="match status" value="1"/>
</dbReference>
<dbReference type="InterPro" id="IPR042098">
    <property type="entry name" value="TauD-like_sf"/>
</dbReference>
<evidence type="ECO:0000313" key="4">
    <source>
        <dbReference type="EMBL" id="SKA48551.1"/>
    </source>
</evidence>
<evidence type="ECO:0000259" key="3">
    <source>
        <dbReference type="SMART" id="SM01007"/>
    </source>
</evidence>
<gene>
    <name evidence="4" type="ORF">SAMN04488128_1142</name>
</gene>
<comment type="similarity">
    <text evidence="2">Belongs to the aldolase class II family.</text>
</comment>
<reference evidence="5" key="1">
    <citation type="submission" date="2017-02" db="EMBL/GenBank/DDBJ databases">
        <authorList>
            <person name="Varghese N."/>
            <person name="Submissions S."/>
        </authorList>
    </citation>
    <scope>NUCLEOTIDE SEQUENCE [LARGE SCALE GENOMIC DNA]</scope>
    <source>
        <strain evidence="5">DSM 22224</strain>
    </source>
</reference>
<dbReference type="InterPro" id="IPR003819">
    <property type="entry name" value="TauD/TfdA-like"/>
</dbReference>
<dbReference type="AlphaFoldDB" id="A0A1T4U7R5"/>
<dbReference type="Gene3D" id="3.60.130.10">
    <property type="entry name" value="Clavaminate synthase-like"/>
    <property type="match status" value="1"/>
</dbReference>
<dbReference type="SMART" id="SM01007">
    <property type="entry name" value="Aldolase_II"/>
    <property type="match status" value="1"/>
</dbReference>
<dbReference type="Proteomes" id="UP000190367">
    <property type="component" value="Unassembled WGS sequence"/>
</dbReference>
<keyword evidence="5" id="KW-1185">Reference proteome</keyword>
<dbReference type="InterPro" id="IPR036409">
    <property type="entry name" value="Aldolase_II/adducin_N_sf"/>
</dbReference>
<dbReference type="GO" id="GO:0051015">
    <property type="term" value="F:actin filament binding"/>
    <property type="evidence" value="ECO:0007669"/>
    <property type="project" value="TreeGrafter"/>
</dbReference>
<dbReference type="OrthoDB" id="9769888at2"/>
<dbReference type="EMBL" id="FUWZ01000014">
    <property type="protein sequence ID" value="SKA48551.1"/>
    <property type="molecule type" value="Genomic_DNA"/>
</dbReference>
<name>A0A1T4U7R5_9BACT</name>
<sequence>MATSKNSLQELLNTVPKTITPKTLQTTVEKKVIGNGYTRLTILESADPQLDMGTWISENMDMVTAAYDENKNLLFRGFKPLDDKAVFPAIVQQVSGSELLDYTEPSTPRTQVGQKVYTSTEFPNEEYIVQHNEHSYSNHWPLRIFFYCDIPAEQGGQTPVCDSRAVYKLISEPVRKQFEQKNVMYVRNFSEELDISWEHFFQTSDKEKVAEYCKEKHIELEWKGSEELRTRQRSQSVLAHPVSGEKVWFNQAHLFHVTNLRDEVAGFLIDNYGEENLPRNAYYGDGSSIAKETLEEIKAAYSQAMFSFEWKAGDLIMLDNVLYSHGRNPYQGKRSILVAMTDEYPSRKQATATGAIDQKQVSHSRKQTASHYLNKLSSQTDEAVLKYKLALANRMMAAFNLEEGGISGHISLKVPGRENAFWVNPFGMLSEEVTPANLIMVDEQGTVLSGDHPVNVAGFCIHATIHKMYPHIHCIVHTHSPWGTVFSTLDRQLLPLDQNCCMFFGNHALFREYNGPVNDAEDAVKLAQTLNGQSAVILANHGAITCGDNIETAVMYMVALERAFRLNIIAMQTGEYKLIDDDVARMTKEWIANPIGFSIEFEALQRKVERMYPELLNYKPRQ</sequence>
<organism evidence="4 5">
    <name type="scientific">Chitinophaga eiseniae</name>
    <dbReference type="NCBI Taxonomy" id="634771"/>
    <lineage>
        <taxon>Bacteria</taxon>
        <taxon>Pseudomonadati</taxon>
        <taxon>Bacteroidota</taxon>
        <taxon>Chitinophagia</taxon>
        <taxon>Chitinophagales</taxon>
        <taxon>Chitinophagaceae</taxon>
        <taxon>Chitinophaga</taxon>
    </lineage>
</organism>
<dbReference type="PANTHER" id="PTHR10672:SF3">
    <property type="entry name" value="PROTEIN HU-LI TAI SHAO"/>
    <property type="match status" value="1"/>
</dbReference>
<dbReference type="Pfam" id="PF00596">
    <property type="entry name" value="Aldolase_II"/>
    <property type="match status" value="1"/>
</dbReference>
<dbReference type="SUPFAM" id="SSF53639">
    <property type="entry name" value="AraD/HMP-PK domain-like"/>
    <property type="match status" value="1"/>
</dbReference>
<evidence type="ECO:0000313" key="5">
    <source>
        <dbReference type="Proteomes" id="UP000190367"/>
    </source>
</evidence>
<dbReference type="Pfam" id="PF02668">
    <property type="entry name" value="TauD"/>
    <property type="match status" value="1"/>
</dbReference>
<dbReference type="GO" id="GO:0016706">
    <property type="term" value="F:2-oxoglutarate-dependent dioxygenase activity"/>
    <property type="evidence" value="ECO:0007669"/>
    <property type="project" value="UniProtKB-ARBA"/>
</dbReference>
<proteinExistence type="inferred from homology"/>
<dbReference type="STRING" id="634771.SAMN04488128_1142"/>
<evidence type="ECO:0000256" key="1">
    <source>
        <dbReference type="ARBA" id="ARBA00023002"/>
    </source>
</evidence>
<dbReference type="GO" id="GO:0005856">
    <property type="term" value="C:cytoskeleton"/>
    <property type="evidence" value="ECO:0007669"/>
    <property type="project" value="TreeGrafter"/>
</dbReference>
<keyword evidence="1" id="KW-0560">Oxidoreductase</keyword>
<dbReference type="PANTHER" id="PTHR10672">
    <property type="entry name" value="ADDUCIN"/>
    <property type="match status" value="1"/>
</dbReference>